<proteinExistence type="predicted"/>
<name>K6VNX2_9MICO</name>
<evidence type="ECO:0000313" key="2">
    <source>
        <dbReference type="Proteomes" id="UP000008366"/>
    </source>
</evidence>
<gene>
    <name evidence="1" type="ORF">KILIM_087_00080</name>
</gene>
<evidence type="ECO:0000313" key="1">
    <source>
        <dbReference type="EMBL" id="GAB97903.1"/>
    </source>
</evidence>
<accession>K6VNX2</accession>
<comment type="caution">
    <text evidence="1">The sequence shown here is derived from an EMBL/GenBank/DDBJ whole genome shotgun (WGS) entry which is preliminary data.</text>
</comment>
<dbReference type="EMBL" id="BAHD01000087">
    <property type="protein sequence ID" value="GAB97903.1"/>
    <property type="molecule type" value="Genomic_DNA"/>
</dbReference>
<organism evidence="1 2">
    <name type="scientific">Kineosphaera limosa NBRC 100340</name>
    <dbReference type="NCBI Taxonomy" id="1184609"/>
    <lineage>
        <taxon>Bacteria</taxon>
        <taxon>Bacillati</taxon>
        <taxon>Actinomycetota</taxon>
        <taxon>Actinomycetes</taxon>
        <taxon>Micrococcales</taxon>
        <taxon>Dermatophilaceae</taxon>
        <taxon>Kineosphaera</taxon>
    </lineage>
</organism>
<protein>
    <submittedName>
        <fullName evidence="1">Uncharacterized protein</fullName>
    </submittedName>
</protein>
<reference evidence="1 2" key="1">
    <citation type="submission" date="2012-08" db="EMBL/GenBank/DDBJ databases">
        <title>Whole genome shotgun sequence of Kineosphaera limosa NBRC 100340.</title>
        <authorList>
            <person name="Yoshida I."/>
            <person name="Isaki S."/>
            <person name="Hosoyama A."/>
            <person name="Tsuchikane K."/>
            <person name="Katsumata H."/>
            <person name="Ando Y."/>
            <person name="Ohji S."/>
            <person name="Hamada M."/>
            <person name="Tamura T."/>
            <person name="Yamazoe A."/>
            <person name="Yamazaki S."/>
            <person name="Fujita N."/>
        </authorList>
    </citation>
    <scope>NUCLEOTIDE SEQUENCE [LARGE SCALE GENOMIC DNA]</scope>
    <source>
        <strain evidence="1 2">NBRC 100340</strain>
    </source>
</reference>
<sequence>MDHCVPPNRLGGGFNEAVMVARARRPCQAGESNVSAISTAATSRRLSSRTTATLTYRPSLRLSSRTNEVAGHARGSLQFVPRSLQQTVAPYAGKRDREN</sequence>
<keyword evidence="2" id="KW-1185">Reference proteome</keyword>
<dbReference type="STRING" id="1184609.KILIM_087_00080"/>
<dbReference type="Proteomes" id="UP000008366">
    <property type="component" value="Unassembled WGS sequence"/>
</dbReference>
<dbReference type="AlphaFoldDB" id="K6VNX2"/>